<protein>
    <submittedName>
        <fullName evidence="2">Phosphotransferase enzyme family, putative</fullName>
    </submittedName>
</protein>
<dbReference type="PANTHER" id="PTHR21310">
    <property type="entry name" value="AMINOGLYCOSIDE PHOSPHOTRANSFERASE-RELATED-RELATED"/>
    <property type="match status" value="1"/>
</dbReference>
<dbReference type="Pfam" id="PF01636">
    <property type="entry name" value="APH"/>
    <property type="match status" value="1"/>
</dbReference>
<dbReference type="AlphaFoldDB" id="A0A081B735"/>
<dbReference type="RefSeq" id="WP_045442375.1">
    <property type="nucleotide sequence ID" value="NZ_BBIO01000001.1"/>
</dbReference>
<dbReference type="EMBL" id="BBIO01000001">
    <property type="protein sequence ID" value="GAK43853.1"/>
    <property type="molecule type" value="Genomic_DNA"/>
</dbReference>
<keyword evidence="3" id="KW-1185">Reference proteome</keyword>
<keyword evidence="2" id="KW-0808">Transferase</keyword>
<dbReference type="Proteomes" id="UP000028702">
    <property type="component" value="Unassembled WGS sequence"/>
</dbReference>
<dbReference type="eggNOG" id="COG3173">
    <property type="taxonomic scope" value="Bacteria"/>
</dbReference>
<name>A0A081B735_9HYPH</name>
<dbReference type="InterPro" id="IPR002575">
    <property type="entry name" value="Aminoglycoside_PTrfase"/>
</dbReference>
<gene>
    <name evidence="2" type="ORF">M2A_0352</name>
</gene>
<evidence type="ECO:0000259" key="1">
    <source>
        <dbReference type="Pfam" id="PF01636"/>
    </source>
</evidence>
<dbReference type="SUPFAM" id="SSF56112">
    <property type="entry name" value="Protein kinase-like (PK-like)"/>
    <property type="match status" value="1"/>
</dbReference>
<feature type="domain" description="Aminoglycoside phosphotransferase" evidence="1">
    <location>
        <begin position="37"/>
        <end position="250"/>
    </location>
</feature>
<evidence type="ECO:0000313" key="2">
    <source>
        <dbReference type="EMBL" id="GAK43853.1"/>
    </source>
</evidence>
<dbReference type="Gene3D" id="3.30.200.20">
    <property type="entry name" value="Phosphorylase Kinase, domain 1"/>
    <property type="match status" value="1"/>
</dbReference>
<dbReference type="InterPro" id="IPR011009">
    <property type="entry name" value="Kinase-like_dom_sf"/>
</dbReference>
<organism evidence="2 3">
    <name type="scientific">Tepidicaulis marinus</name>
    <dbReference type="NCBI Taxonomy" id="1333998"/>
    <lineage>
        <taxon>Bacteria</taxon>
        <taxon>Pseudomonadati</taxon>
        <taxon>Pseudomonadota</taxon>
        <taxon>Alphaproteobacteria</taxon>
        <taxon>Hyphomicrobiales</taxon>
        <taxon>Parvibaculaceae</taxon>
        <taxon>Tepidicaulis</taxon>
    </lineage>
</organism>
<accession>A0A081B735</accession>
<sequence length="300" mass="32251">MAEHQGTPPAEIDASEELVRALLEAQHPDLAELPLILFENGWDNVMYRLGRKLLLRLPRRALAAPLVGHEQDWLPQLAPSLPLPVPAPLRIGLPGAGYPWRWSVLPFLPGRPADRAPPGPDEGPVLGEFLLALHRPAPADAPPNEFRGIPLAERRAIVEARLARLKESTEAITGAVEEAWRAALAAPPSEEKLWLHGDLHAGNVLTDGGCFAAIIDWGDITAGDAATDLAAIWMLLPQEKARAEALEVYEPSAARLARAKGWAVSFGTMLLETGLTDNPRHADMGAAILARLGEDVAAGL</sequence>
<comment type="caution">
    <text evidence="2">The sequence shown here is derived from an EMBL/GenBank/DDBJ whole genome shotgun (WGS) entry which is preliminary data.</text>
</comment>
<evidence type="ECO:0000313" key="3">
    <source>
        <dbReference type="Proteomes" id="UP000028702"/>
    </source>
</evidence>
<dbReference type="PANTHER" id="PTHR21310:SF42">
    <property type="entry name" value="BIFUNCTIONAL AAC_APH"/>
    <property type="match status" value="1"/>
</dbReference>
<dbReference type="GO" id="GO:0016740">
    <property type="term" value="F:transferase activity"/>
    <property type="evidence" value="ECO:0007669"/>
    <property type="project" value="UniProtKB-KW"/>
</dbReference>
<reference evidence="2 3" key="1">
    <citation type="submission" date="2014-07" db="EMBL/GenBank/DDBJ databases">
        <title>Tepidicaulis marinum gen. nov., sp. nov., a novel marine bacterium denitrifying nitrate to nitrous oxide strictly under microaerobic conditions.</title>
        <authorList>
            <person name="Takeuchi M."/>
            <person name="Yamagishi T."/>
            <person name="Kamagata Y."/>
            <person name="Oshima K."/>
            <person name="Hattori M."/>
            <person name="Katayama T."/>
            <person name="Hanada S."/>
            <person name="Tamaki H."/>
            <person name="Marumo K."/>
            <person name="Maeda H."/>
            <person name="Nedachi M."/>
            <person name="Iwasaki W."/>
            <person name="Suwa Y."/>
            <person name="Sakata S."/>
        </authorList>
    </citation>
    <scope>NUCLEOTIDE SEQUENCE [LARGE SCALE GENOMIC DNA]</scope>
    <source>
        <strain evidence="2 3">MA2</strain>
    </source>
</reference>
<dbReference type="Gene3D" id="3.90.1200.10">
    <property type="match status" value="1"/>
</dbReference>
<proteinExistence type="predicted"/>
<dbReference type="InterPro" id="IPR051678">
    <property type="entry name" value="AGP_Transferase"/>
</dbReference>
<dbReference type="STRING" id="1333998.M2A_0352"/>